<accession>A0A4R2QSY7</accession>
<dbReference type="AlphaFoldDB" id="A0A4R2QSY7"/>
<evidence type="ECO:0000256" key="1">
    <source>
        <dbReference type="ARBA" id="ARBA00010613"/>
    </source>
</evidence>
<dbReference type="InterPro" id="IPR003010">
    <property type="entry name" value="C-N_Hydrolase"/>
</dbReference>
<organism evidence="3 4">
    <name type="scientific">Tamaricihabitans halophyticus</name>
    <dbReference type="NCBI Taxonomy" id="1262583"/>
    <lineage>
        <taxon>Bacteria</taxon>
        <taxon>Bacillati</taxon>
        <taxon>Actinomycetota</taxon>
        <taxon>Actinomycetes</taxon>
        <taxon>Pseudonocardiales</taxon>
        <taxon>Pseudonocardiaceae</taxon>
        <taxon>Tamaricihabitans</taxon>
    </lineage>
</organism>
<comment type="caution">
    <text evidence="3">The sequence shown here is derived from an EMBL/GenBank/DDBJ whole genome shotgun (WGS) entry which is preliminary data.</text>
</comment>
<reference evidence="3 4" key="1">
    <citation type="submission" date="2019-03" db="EMBL/GenBank/DDBJ databases">
        <title>Genomic Encyclopedia of Type Strains, Phase IV (KMG-IV): sequencing the most valuable type-strain genomes for metagenomic binning, comparative biology and taxonomic classification.</title>
        <authorList>
            <person name="Goeker M."/>
        </authorList>
    </citation>
    <scope>NUCLEOTIDE SEQUENCE [LARGE SCALE GENOMIC DNA]</scope>
    <source>
        <strain evidence="3 4">DSM 45765</strain>
    </source>
</reference>
<dbReference type="SUPFAM" id="SSF56317">
    <property type="entry name" value="Carbon-nitrogen hydrolase"/>
    <property type="match status" value="1"/>
</dbReference>
<dbReference type="EMBL" id="SLXQ01000005">
    <property type="protein sequence ID" value="TCP53022.1"/>
    <property type="molecule type" value="Genomic_DNA"/>
</dbReference>
<dbReference type="Proteomes" id="UP000294911">
    <property type="component" value="Unassembled WGS sequence"/>
</dbReference>
<comment type="similarity">
    <text evidence="1">Belongs to the carbon-nitrogen hydrolase superfamily. NIT1/NIT2 family.</text>
</comment>
<dbReference type="CDD" id="cd07581">
    <property type="entry name" value="nitrilase_3"/>
    <property type="match status" value="1"/>
</dbReference>
<dbReference type="PANTHER" id="PTHR23088">
    <property type="entry name" value="NITRILASE-RELATED"/>
    <property type="match status" value="1"/>
</dbReference>
<proteinExistence type="inferred from homology"/>
<dbReference type="GO" id="GO:0016787">
    <property type="term" value="F:hydrolase activity"/>
    <property type="evidence" value="ECO:0007669"/>
    <property type="project" value="UniProtKB-KW"/>
</dbReference>
<keyword evidence="4" id="KW-1185">Reference proteome</keyword>
<keyword evidence="3" id="KW-0378">Hydrolase</keyword>
<gene>
    <name evidence="3" type="ORF">EV191_10584</name>
</gene>
<evidence type="ECO:0000259" key="2">
    <source>
        <dbReference type="PROSITE" id="PS50263"/>
    </source>
</evidence>
<evidence type="ECO:0000313" key="4">
    <source>
        <dbReference type="Proteomes" id="UP000294911"/>
    </source>
</evidence>
<evidence type="ECO:0000313" key="3">
    <source>
        <dbReference type="EMBL" id="TCP53022.1"/>
    </source>
</evidence>
<sequence>MRVALCQFGAGDDPVANAAEIDRFAEQAAEQGAKILVAPEAALVRLPEAHQPVAPHAQPLDGQFARDLAKSSAAHGITIVAGSFTPGDDERAVNTLVVLADGELVAHYDKLHLYDAFAYQESKNVRPGDNAPVTIDVDGIRFGLATCYDLRFPEIFRALIDNGAQAFLLPAAWVRGPVKEEHWFTLLRARAIENTAYLLASGEAGERCIGRSTAFDPLGLQLTDLGAGPGVGVVDVDPARVAAVRETVPSLSHRRFRVVAG</sequence>
<dbReference type="PROSITE" id="PS50263">
    <property type="entry name" value="CN_HYDROLASE"/>
    <property type="match status" value="1"/>
</dbReference>
<dbReference type="InterPro" id="IPR036526">
    <property type="entry name" value="C-N_Hydrolase_sf"/>
</dbReference>
<name>A0A4R2QSY7_9PSEU</name>
<dbReference type="Pfam" id="PF00795">
    <property type="entry name" value="CN_hydrolase"/>
    <property type="match status" value="1"/>
</dbReference>
<dbReference type="Gene3D" id="3.60.110.10">
    <property type="entry name" value="Carbon-nitrogen hydrolase"/>
    <property type="match status" value="1"/>
</dbReference>
<dbReference type="PANTHER" id="PTHR23088:SF27">
    <property type="entry name" value="DEAMINATED GLUTATHIONE AMIDASE"/>
    <property type="match status" value="1"/>
</dbReference>
<dbReference type="InterPro" id="IPR001110">
    <property type="entry name" value="UPF0012_CS"/>
</dbReference>
<dbReference type="PROSITE" id="PS01227">
    <property type="entry name" value="UPF0012"/>
    <property type="match status" value="1"/>
</dbReference>
<dbReference type="RefSeq" id="WP_132877475.1">
    <property type="nucleotide sequence ID" value="NZ_SLXQ01000005.1"/>
</dbReference>
<protein>
    <submittedName>
        <fullName evidence="3">Putative amidohydrolase</fullName>
    </submittedName>
</protein>
<feature type="domain" description="CN hydrolase" evidence="2">
    <location>
        <begin position="1"/>
        <end position="238"/>
    </location>
</feature>
<dbReference type="OrthoDB" id="9811121at2"/>